<keyword evidence="2" id="KW-0813">Transport</keyword>
<feature type="transmembrane region" description="Helical" evidence="7">
    <location>
        <begin position="286"/>
        <end position="307"/>
    </location>
</feature>
<evidence type="ECO:0000256" key="6">
    <source>
        <dbReference type="ARBA" id="ARBA00023136"/>
    </source>
</evidence>
<dbReference type="PIRSF" id="PIRSF006603">
    <property type="entry name" value="DinF"/>
    <property type="match status" value="1"/>
</dbReference>
<dbReference type="NCBIfam" id="TIGR00797">
    <property type="entry name" value="matE"/>
    <property type="match status" value="1"/>
</dbReference>
<dbReference type="Proteomes" id="UP000245921">
    <property type="component" value="Unassembled WGS sequence"/>
</dbReference>
<feature type="transmembrane region" description="Helical" evidence="7">
    <location>
        <begin position="319"/>
        <end position="339"/>
    </location>
</feature>
<feature type="transmembrane region" description="Helical" evidence="7">
    <location>
        <begin position="362"/>
        <end position="379"/>
    </location>
</feature>
<dbReference type="InterPro" id="IPR002528">
    <property type="entry name" value="MATE_fam"/>
</dbReference>
<comment type="subcellular location">
    <subcellularLocation>
        <location evidence="1">Cell membrane</location>
        <topology evidence="1">Multi-pass membrane protein</topology>
    </subcellularLocation>
</comment>
<feature type="transmembrane region" description="Helical" evidence="7">
    <location>
        <begin position="243"/>
        <end position="266"/>
    </location>
</feature>
<dbReference type="PANTHER" id="PTHR43549:SF2">
    <property type="entry name" value="MULTIDRUG RESISTANCE PROTEIN NORM-RELATED"/>
    <property type="match status" value="1"/>
</dbReference>
<sequence length="460" mass="51282">MDYEKKRDMILHGDIKKALLKMAIPLLLSNLSQTLYNLTDTYWVGKIGSLEVAAASFVWPVLFFVITIGIGISSAGTSLMSQYNGLRDKDNARLIAGQIFSLTIVFSIVMTIIGIIVSPYVLRWMGATGELYDKSLTYLRIMFLSTPVSYTYMVFNSVKTSEGNTLTPMIISSLGVVLNMILDPLFIINFRMGIIGAAIASVISQGVFLILIYPLLFRKKDGIYIKKCNLKLRMDKVIKIFKIGLPSTIGTSMESLGFIILNSFIVTYGNTTLAAYSVANRINSMVFMPGMAIGGAIVSIIGQNIGADQIDRVKKAFKTAALYSFTISMTLGIILFIYAENALKIFLPLEQDLPTVIEGTEYMKLMALSLFLVGMNDLLNGTFQGSGHTLYSMMISMGRLWIFRIPMIIIFQNFTDLGSTGVWYAMVLSNFLTTIMGFLFFFFGKWERRVVEKSPVYDQD</sequence>
<keyword evidence="6 7" id="KW-0472">Membrane</keyword>
<organism evidence="8 9">
    <name type="scientific">Oceanotoga teriensis</name>
    <dbReference type="NCBI Taxonomy" id="515440"/>
    <lineage>
        <taxon>Bacteria</taxon>
        <taxon>Thermotogati</taxon>
        <taxon>Thermotogota</taxon>
        <taxon>Thermotogae</taxon>
        <taxon>Petrotogales</taxon>
        <taxon>Petrotogaceae</taxon>
        <taxon>Oceanotoga</taxon>
    </lineage>
</organism>
<feature type="transmembrane region" description="Helical" evidence="7">
    <location>
        <begin position="194"/>
        <end position="217"/>
    </location>
</feature>
<name>A0AA45C5A0_9BACT</name>
<dbReference type="Pfam" id="PF01554">
    <property type="entry name" value="MatE"/>
    <property type="match status" value="2"/>
</dbReference>
<feature type="transmembrane region" description="Helical" evidence="7">
    <location>
        <begin position="391"/>
        <end position="411"/>
    </location>
</feature>
<dbReference type="GO" id="GO:0042910">
    <property type="term" value="F:xenobiotic transmembrane transporter activity"/>
    <property type="evidence" value="ECO:0007669"/>
    <property type="project" value="InterPro"/>
</dbReference>
<feature type="transmembrane region" description="Helical" evidence="7">
    <location>
        <begin position="167"/>
        <end position="188"/>
    </location>
</feature>
<proteinExistence type="predicted"/>
<feature type="transmembrane region" description="Helical" evidence="7">
    <location>
        <begin position="92"/>
        <end position="117"/>
    </location>
</feature>
<dbReference type="GO" id="GO:0015297">
    <property type="term" value="F:antiporter activity"/>
    <property type="evidence" value="ECO:0007669"/>
    <property type="project" value="InterPro"/>
</dbReference>
<keyword evidence="4 7" id="KW-0812">Transmembrane</keyword>
<dbReference type="InterPro" id="IPR052031">
    <property type="entry name" value="Membrane_Transporter-Flippase"/>
</dbReference>
<dbReference type="AlphaFoldDB" id="A0AA45C5A0"/>
<keyword evidence="9" id="KW-1185">Reference proteome</keyword>
<dbReference type="GO" id="GO:0005886">
    <property type="term" value="C:plasma membrane"/>
    <property type="evidence" value="ECO:0007669"/>
    <property type="project" value="UniProtKB-SubCell"/>
</dbReference>
<dbReference type="RefSeq" id="WP_158274891.1">
    <property type="nucleotide sequence ID" value="NZ_JAMHJO010000005.1"/>
</dbReference>
<reference evidence="8 9" key="1">
    <citation type="submission" date="2018-05" db="EMBL/GenBank/DDBJ databases">
        <title>Genomic Encyclopedia of Type Strains, Phase IV (KMG-IV): sequencing the most valuable type-strain genomes for metagenomic binning, comparative biology and taxonomic classification.</title>
        <authorList>
            <person name="Goeker M."/>
        </authorList>
    </citation>
    <scope>NUCLEOTIDE SEQUENCE [LARGE SCALE GENOMIC DNA]</scope>
    <source>
        <strain evidence="8 9">DSM 24906</strain>
    </source>
</reference>
<evidence type="ECO:0000256" key="1">
    <source>
        <dbReference type="ARBA" id="ARBA00004651"/>
    </source>
</evidence>
<evidence type="ECO:0000256" key="4">
    <source>
        <dbReference type="ARBA" id="ARBA00022692"/>
    </source>
</evidence>
<feature type="transmembrane region" description="Helical" evidence="7">
    <location>
        <begin position="58"/>
        <end position="80"/>
    </location>
</feature>
<evidence type="ECO:0000256" key="7">
    <source>
        <dbReference type="SAM" id="Phobius"/>
    </source>
</evidence>
<evidence type="ECO:0000256" key="3">
    <source>
        <dbReference type="ARBA" id="ARBA00022475"/>
    </source>
</evidence>
<keyword evidence="3" id="KW-1003">Cell membrane</keyword>
<evidence type="ECO:0000256" key="2">
    <source>
        <dbReference type="ARBA" id="ARBA00022448"/>
    </source>
</evidence>
<evidence type="ECO:0000313" key="9">
    <source>
        <dbReference type="Proteomes" id="UP000245921"/>
    </source>
</evidence>
<protein>
    <submittedName>
        <fullName evidence="8">MATE family efflux protein</fullName>
    </submittedName>
</protein>
<feature type="transmembrane region" description="Helical" evidence="7">
    <location>
        <begin position="137"/>
        <end position="155"/>
    </location>
</feature>
<keyword evidence="5 7" id="KW-1133">Transmembrane helix</keyword>
<dbReference type="EMBL" id="QGGI01000019">
    <property type="protein sequence ID" value="PWJ88273.1"/>
    <property type="molecule type" value="Genomic_DNA"/>
</dbReference>
<evidence type="ECO:0000313" key="8">
    <source>
        <dbReference type="EMBL" id="PWJ88273.1"/>
    </source>
</evidence>
<comment type="caution">
    <text evidence="8">The sequence shown here is derived from an EMBL/GenBank/DDBJ whole genome shotgun (WGS) entry which is preliminary data.</text>
</comment>
<accession>A0AA45C5A0</accession>
<dbReference type="PANTHER" id="PTHR43549">
    <property type="entry name" value="MULTIDRUG RESISTANCE PROTEIN YPNP-RELATED"/>
    <property type="match status" value="1"/>
</dbReference>
<feature type="transmembrane region" description="Helical" evidence="7">
    <location>
        <begin position="423"/>
        <end position="443"/>
    </location>
</feature>
<evidence type="ECO:0000256" key="5">
    <source>
        <dbReference type="ARBA" id="ARBA00022989"/>
    </source>
</evidence>
<dbReference type="InterPro" id="IPR048279">
    <property type="entry name" value="MdtK-like"/>
</dbReference>
<gene>
    <name evidence="8" type="ORF">C7380_11933</name>
</gene>